<dbReference type="AlphaFoldDB" id="D2VRE1"/>
<accession>D2VRE1</accession>
<dbReference type="GeneID" id="8854640"/>
<dbReference type="EMBL" id="GG738891">
    <property type="protein sequence ID" value="EFC40592.1"/>
    <property type="molecule type" value="Genomic_DNA"/>
</dbReference>
<dbReference type="eggNOG" id="ENOG502SAZZ">
    <property type="taxonomic scope" value="Eukaryota"/>
</dbReference>
<dbReference type="VEuPathDB" id="AmoebaDB:NAEGRDRAFT_71553"/>
<dbReference type="Pfam" id="PF05343">
    <property type="entry name" value="Peptidase_M42"/>
    <property type="match status" value="1"/>
</dbReference>
<proteinExistence type="predicted"/>
<evidence type="ECO:0000256" key="1">
    <source>
        <dbReference type="ARBA" id="ARBA00022723"/>
    </source>
</evidence>
<dbReference type="RefSeq" id="XP_002673336.1">
    <property type="nucleotide sequence ID" value="XM_002673290.1"/>
</dbReference>
<dbReference type="Proteomes" id="UP000006671">
    <property type="component" value="Unassembled WGS sequence"/>
</dbReference>
<gene>
    <name evidence="3" type="ORF">NAEGRDRAFT_71553</name>
</gene>
<dbReference type="GO" id="GO:0046872">
    <property type="term" value="F:metal ion binding"/>
    <property type="evidence" value="ECO:0007669"/>
    <property type="project" value="UniProtKB-KW"/>
</dbReference>
<evidence type="ECO:0000313" key="3">
    <source>
        <dbReference type="EMBL" id="EFC40592.1"/>
    </source>
</evidence>
<organism evidence="4">
    <name type="scientific">Naegleria gruberi</name>
    <name type="common">Amoeba</name>
    <dbReference type="NCBI Taxonomy" id="5762"/>
    <lineage>
        <taxon>Eukaryota</taxon>
        <taxon>Discoba</taxon>
        <taxon>Heterolobosea</taxon>
        <taxon>Tetramitia</taxon>
        <taxon>Eutetramitia</taxon>
        <taxon>Vahlkampfiidae</taxon>
        <taxon>Naegleria</taxon>
    </lineage>
</organism>
<keyword evidence="4" id="KW-1185">Reference proteome</keyword>
<keyword evidence="2" id="KW-0378">Hydrolase</keyword>
<dbReference type="GO" id="GO:0016787">
    <property type="term" value="F:hydrolase activity"/>
    <property type="evidence" value="ECO:0007669"/>
    <property type="project" value="UniProtKB-KW"/>
</dbReference>
<dbReference type="OMA" id="HAVTEYC"/>
<dbReference type="SUPFAM" id="SSF53187">
    <property type="entry name" value="Zn-dependent exopeptidases"/>
    <property type="match status" value="1"/>
</dbReference>
<evidence type="ECO:0000313" key="4">
    <source>
        <dbReference type="Proteomes" id="UP000006671"/>
    </source>
</evidence>
<name>D2VRE1_NAEGR</name>
<dbReference type="Gene3D" id="3.40.630.10">
    <property type="entry name" value="Zn peptidases"/>
    <property type="match status" value="1"/>
</dbReference>
<reference evidence="3 4" key="1">
    <citation type="journal article" date="2010" name="Cell">
        <title>The genome of Naegleria gruberi illuminates early eukaryotic versatility.</title>
        <authorList>
            <person name="Fritz-Laylin L.K."/>
            <person name="Prochnik S.E."/>
            <person name="Ginger M.L."/>
            <person name="Dacks J.B."/>
            <person name="Carpenter M.L."/>
            <person name="Field M.C."/>
            <person name="Kuo A."/>
            <person name="Paredez A."/>
            <person name="Chapman J."/>
            <person name="Pham J."/>
            <person name="Shu S."/>
            <person name="Neupane R."/>
            <person name="Cipriano M."/>
            <person name="Mancuso J."/>
            <person name="Tu H."/>
            <person name="Salamov A."/>
            <person name="Lindquist E."/>
            <person name="Shapiro H."/>
            <person name="Lucas S."/>
            <person name="Grigoriev I.V."/>
            <person name="Cande W.Z."/>
            <person name="Fulton C."/>
            <person name="Rokhsar D.S."/>
            <person name="Dawson S.C."/>
        </authorList>
    </citation>
    <scope>NUCLEOTIDE SEQUENCE [LARGE SCALE GENOMIC DNA]</scope>
    <source>
        <strain evidence="3 4">NEG-M</strain>
    </source>
</reference>
<dbReference type="InterPro" id="IPR008007">
    <property type="entry name" value="Peptidase_M42"/>
</dbReference>
<dbReference type="KEGG" id="ngr:NAEGRDRAFT_71553"/>
<keyword evidence="1" id="KW-0479">Metal-binding</keyword>
<protein>
    <submittedName>
        <fullName evidence="3">Predicted protein</fullName>
    </submittedName>
</protein>
<evidence type="ECO:0000256" key="2">
    <source>
        <dbReference type="ARBA" id="ARBA00022801"/>
    </source>
</evidence>
<sequence>MSSLNHEQRFSRIEKLFKNLASTHNPSGEESNLMLEIKSFLLDHQLIDNSNSCHDNFLLFDTQIGMIFKCSTFNDENQNFISDENSPSICLFAHLDSDHIELEQEKLKQLIWRRDENLLYYSNNEEIVEVGLDDKSGICVILETLLRLKEMKGIRVNVYVCFSVQEETGQKGVMRMDHLMFKSMVEDGGVGCGIAVDRMTYYHPENKRHLVDEYCRIPLIPNDQKDSFMNQFNKSSQLVEGCDIDFIPSENCSDLLEYKIKLDCEIIAPEMLESLNAHDVKLFEKLSTLLEKYENITSEIKKIMNNISATSRVSGFKSHPRFTRYQLAHQINSLIYSDKVLKFYNETSLKKYLNVSFVNLSLDYDDSCGFVSLKELDNTAEILFDFIRNYHL</sequence>
<dbReference type="InParanoid" id="D2VRE1"/>